<gene>
    <name evidence="2" type="primary">Acey_s0211.g2212</name>
    <name evidence="2" type="ORF">Y032_0211g2212</name>
</gene>
<dbReference type="Proteomes" id="UP000024635">
    <property type="component" value="Unassembled WGS sequence"/>
</dbReference>
<name>A0A016SLA0_9BILA</name>
<organism evidence="2 3">
    <name type="scientific">Ancylostoma ceylanicum</name>
    <dbReference type="NCBI Taxonomy" id="53326"/>
    <lineage>
        <taxon>Eukaryota</taxon>
        <taxon>Metazoa</taxon>
        <taxon>Ecdysozoa</taxon>
        <taxon>Nematoda</taxon>
        <taxon>Chromadorea</taxon>
        <taxon>Rhabditida</taxon>
        <taxon>Rhabditina</taxon>
        <taxon>Rhabditomorpha</taxon>
        <taxon>Strongyloidea</taxon>
        <taxon>Ancylostomatidae</taxon>
        <taxon>Ancylostomatinae</taxon>
        <taxon>Ancylostoma</taxon>
    </lineage>
</organism>
<keyword evidence="3" id="KW-1185">Reference proteome</keyword>
<feature type="compositionally biased region" description="Basic and acidic residues" evidence="1">
    <location>
        <begin position="59"/>
        <end position="77"/>
    </location>
</feature>
<comment type="caution">
    <text evidence="2">The sequence shown here is derived from an EMBL/GenBank/DDBJ whole genome shotgun (WGS) entry which is preliminary data.</text>
</comment>
<dbReference type="AlphaFoldDB" id="A0A016SLA0"/>
<feature type="region of interest" description="Disordered" evidence="1">
    <location>
        <begin position="40"/>
        <end position="105"/>
    </location>
</feature>
<evidence type="ECO:0000313" key="3">
    <source>
        <dbReference type="Proteomes" id="UP000024635"/>
    </source>
</evidence>
<evidence type="ECO:0000256" key="1">
    <source>
        <dbReference type="SAM" id="MobiDB-lite"/>
    </source>
</evidence>
<dbReference type="EMBL" id="JARK01001547">
    <property type="protein sequence ID" value="EYB91064.1"/>
    <property type="molecule type" value="Genomic_DNA"/>
</dbReference>
<feature type="compositionally biased region" description="Polar residues" evidence="1">
    <location>
        <begin position="95"/>
        <end position="105"/>
    </location>
</feature>
<reference evidence="3" key="1">
    <citation type="journal article" date="2015" name="Nat. Genet.">
        <title>The genome and transcriptome of the zoonotic hookworm Ancylostoma ceylanicum identify infection-specific gene families.</title>
        <authorList>
            <person name="Schwarz E.M."/>
            <person name="Hu Y."/>
            <person name="Antoshechkin I."/>
            <person name="Miller M.M."/>
            <person name="Sternberg P.W."/>
            <person name="Aroian R.V."/>
        </authorList>
    </citation>
    <scope>NUCLEOTIDE SEQUENCE</scope>
    <source>
        <strain evidence="3">HY135</strain>
    </source>
</reference>
<accession>A0A016SLA0</accession>
<sequence length="105" mass="11694">MSHDEAKWGDIFPPFGVNSSPFTFKFAWASMVESRTHCPSTFASPSGMCGSEISNPVKRKTEGQKWAETGKRGRDEGPPSDNMNKNIFRFKKNGFKNTSNTGTVR</sequence>
<proteinExistence type="predicted"/>
<protein>
    <submittedName>
        <fullName evidence="2">Uncharacterized protein</fullName>
    </submittedName>
</protein>
<evidence type="ECO:0000313" key="2">
    <source>
        <dbReference type="EMBL" id="EYB91064.1"/>
    </source>
</evidence>